<comment type="caution">
    <text evidence="4">The sequence shown here is derived from an EMBL/GenBank/DDBJ whole genome shotgun (WGS) entry which is preliminary data.</text>
</comment>
<feature type="region of interest" description="Disordered" evidence="1">
    <location>
        <begin position="343"/>
        <end position="362"/>
    </location>
</feature>
<evidence type="ECO:0000313" key="4">
    <source>
        <dbReference type="EMBL" id="GHJ90397.1"/>
    </source>
</evidence>
<keyword evidence="2" id="KW-0472">Membrane</keyword>
<keyword evidence="3" id="KW-0732">Signal</keyword>
<keyword evidence="2" id="KW-1133">Transmembrane helix</keyword>
<feature type="chain" id="PRO_5034636564" evidence="3">
    <location>
        <begin position="29"/>
        <end position="362"/>
    </location>
</feature>
<accession>A0A8H3U076</accession>
<evidence type="ECO:0000256" key="1">
    <source>
        <dbReference type="SAM" id="MobiDB-lite"/>
    </source>
</evidence>
<name>A0A8H3U076_9TREE</name>
<dbReference type="EMBL" id="BLZA01000058">
    <property type="protein sequence ID" value="GHJ90397.1"/>
    <property type="molecule type" value="Genomic_DNA"/>
</dbReference>
<keyword evidence="2" id="KW-0812">Transmembrane</keyword>
<evidence type="ECO:0000256" key="2">
    <source>
        <dbReference type="SAM" id="Phobius"/>
    </source>
</evidence>
<gene>
    <name evidence="4" type="ORF">NliqN6_6799</name>
</gene>
<evidence type="ECO:0000313" key="5">
    <source>
        <dbReference type="Proteomes" id="UP000620104"/>
    </source>
</evidence>
<proteinExistence type="predicted"/>
<dbReference type="AlphaFoldDB" id="A0A8H3U076"/>
<protein>
    <submittedName>
        <fullName evidence="4">Uncharacterized protein</fullName>
    </submittedName>
</protein>
<feature type="transmembrane region" description="Helical" evidence="2">
    <location>
        <begin position="232"/>
        <end position="255"/>
    </location>
</feature>
<keyword evidence="5" id="KW-1185">Reference proteome</keyword>
<sequence length="362" mass="39596">MRASRIIGTLTAAWLGATGVALARVAEGGSCSQSNNRLDANTGNFISDCDARTFCNDQGVCEARGCRKDDYPYGYNGVAWLDLPRLCPMDQFCPDEGSTCQDKIPVGQPCQLNRDDECAWAPNYQELAGKRNVNGSVCLNFACYWANATQGQACVFDNRAYESYAPDGSTYATIISRDNCVNGQYCDGESMICMKDKAVGDACQANKECLSYNCDNGTCRKATDAPNSAKKWVYAVVAILIVLTITGVLVGLYALHSKSRKQNRIKLEQYETEQIAYRKSIMSLSHARNTLFAMAPETSSDVARQSLLGADSFNYKDNDGFSRRSSFLRDGWSNNGSADHHEDTDVLLIPGGKSNNHMGHAL</sequence>
<feature type="compositionally biased region" description="Polar residues" evidence="1">
    <location>
        <begin position="353"/>
        <end position="362"/>
    </location>
</feature>
<dbReference type="Proteomes" id="UP000620104">
    <property type="component" value="Unassembled WGS sequence"/>
</dbReference>
<evidence type="ECO:0000256" key="3">
    <source>
        <dbReference type="SAM" id="SignalP"/>
    </source>
</evidence>
<dbReference type="OrthoDB" id="195231at2759"/>
<organism evidence="4 5">
    <name type="scientific">Naganishia liquefaciens</name>
    <dbReference type="NCBI Taxonomy" id="104408"/>
    <lineage>
        <taxon>Eukaryota</taxon>
        <taxon>Fungi</taxon>
        <taxon>Dikarya</taxon>
        <taxon>Basidiomycota</taxon>
        <taxon>Agaricomycotina</taxon>
        <taxon>Tremellomycetes</taxon>
        <taxon>Filobasidiales</taxon>
        <taxon>Filobasidiaceae</taxon>
        <taxon>Naganishia</taxon>
    </lineage>
</organism>
<feature type="signal peptide" evidence="3">
    <location>
        <begin position="1"/>
        <end position="28"/>
    </location>
</feature>
<reference evidence="4" key="1">
    <citation type="submission" date="2020-07" db="EMBL/GenBank/DDBJ databases">
        <title>Draft Genome Sequence of a Deep-Sea Yeast, Naganishia (Cryptococcus) liquefaciens strain N6.</title>
        <authorList>
            <person name="Han Y.W."/>
            <person name="Kajitani R."/>
            <person name="Morimoto H."/>
            <person name="Parhat M."/>
            <person name="Tsubouchi H."/>
            <person name="Bakenova O."/>
            <person name="Ogata M."/>
            <person name="Argunhan B."/>
            <person name="Aoki R."/>
            <person name="Kajiwara S."/>
            <person name="Itoh T."/>
            <person name="Iwasaki H."/>
        </authorList>
    </citation>
    <scope>NUCLEOTIDE SEQUENCE</scope>
    <source>
        <strain evidence="4">N6</strain>
    </source>
</reference>